<proteinExistence type="predicted"/>
<reference evidence="2" key="1">
    <citation type="submission" date="2019-04" db="EMBL/GenBank/DDBJ databases">
        <title>Genome assembly of Zosterops borbonicus 15179.</title>
        <authorList>
            <person name="Leroy T."/>
            <person name="Anselmetti Y."/>
            <person name="Tilak M.-K."/>
            <person name="Nabholz B."/>
        </authorList>
    </citation>
    <scope>NUCLEOTIDE SEQUENCE</scope>
    <source>
        <strain evidence="2">HGM_15179</strain>
        <tissue evidence="2">Muscle</tissue>
    </source>
</reference>
<dbReference type="Proteomes" id="UP000796761">
    <property type="component" value="Unassembled WGS sequence"/>
</dbReference>
<accession>A0A8K1GAU6</accession>
<organism evidence="2 3">
    <name type="scientific">Zosterops borbonicus</name>
    <dbReference type="NCBI Taxonomy" id="364589"/>
    <lineage>
        <taxon>Eukaryota</taxon>
        <taxon>Metazoa</taxon>
        <taxon>Chordata</taxon>
        <taxon>Craniata</taxon>
        <taxon>Vertebrata</taxon>
        <taxon>Euteleostomi</taxon>
        <taxon>Archelosauria</taxon>
        <taxon>Archosauria</taxon>
        <taxon>Dinosauria</taxon>
        <taxon>Saurischia</taxon>
        <taxon>Theropoda</taxon>
        <taxon>Coelurosauria</taxon>
        <taxon>Aves</taxon>
        <taxon>Neognathae</taxon>
        <taxon>Neoaves</taxon>
        <taxon>Telluraves</taxon>
        <taxon>Australaves</taxon>
        <taxon>Passeriformes</taxon>
        <taxon>Sylvioidea</taxon>
        <taxon>Zosteropidae</taxon>
        <taxon>Zosterops</taxon>
    </lineage>
</organism>
<sequence>MTGQLWPLPLFESWAVSGIELWDKTCRGGEGRGGEGRGGKRREEKRREEKRREEKRREEKRREEKRREEKRREEKRREEKRREEKDPKSHLIPALPCQGHLPPSQAPSSLALGTSRDPGAATASLGIPSQPLPILPVMILGAQGKEISLGGEGIEGILRDELLHSSKRKPPKPMKKKKKKKKKKKVKKKDKDNTQNPES</sequence>
<name>A0A8K1GAU6_9PASS</name>
<gene>
    <name evidence="2" type="ORF">HGM15179_011868</name>
</gene>
<feature type="region of interest" description="Disordered" evidence="1">
    <location>
        <begin position="160"/>
        <end position="199"/>
    </location>
</feature>
<feature type="compositionally biased region" description="Basic residues" evidence="1">
    <location>
        <begin position="165"/>
        <end position="188"/>
    </location>
</feature>
<evidence type="ECO:0000313" key="2">
    <source>
        <dbReference type="EMBL" id="TRZ15239.1"/>
    </source>
</evidence>
<evidence type="ECO:0000313" key="3">
    <source>
        <dbReference type="Proteomes" id="UP000796761"/>
    </source>
</evidence>
<feature type="region of interest" description="Disordered" evidence="1">
    <location>
        <begin position="24"/>
        <end position="132"/>
    </location>
</feature>
<keyword evidence="3" id="KW-1185">Reference proteome</keyword>
<dbReference type="EMBL" id="SWJQ01000378">
    <property type="protein sequence ID" value="TRZ15239.1"/>
    <property type="molecule type" value="Genomic_DNA"/>
</dbReference>
<feature type="compositionally biased region" description="Basic and acidic residues" evidence="1">
    <location>
        <begin position="24"/>
        <end position="89"/>
    </location>
</feature>
<dbReference type="AlphaFoldDB" id="A0A8K1GAU6"/>
<comment type="caution">
    <text evidence="2">The sequence shown here is derived from an EMBL/GenBank/DDBJ whole genome shotgun (WGS) entry which is preliminary data.</text>
</comment>
<protein>
    <submittedName>
        <fullName evidence="2">Uncharacterized protein</fullName>
    </submittedName>
</protein>
<evidence type="ECO:0000256" key="1">
    <source>
        <dbReference type="SAM" id="MobiDB-lite"/>
    </source>
</evidence>